<sequence>MIKRILLGLIAIAIIVWAVLYWSENRTPSGPVQKVTASAQEIEHGRYLTLAGDCAACHTSADGAPLAGGFPLDTPFGTIYSSNLTPSADFGIGRWTKDDFYKALTEGISPPSRHLYPAMPYTSYKGMTREDSDAIYSYLMSRPAVDVAPPENSLPFPLNQRMAMIGWNLLFFNDKPLPNSSQGSSEEWLRGRYLVNVMEHCAECHTPRGIMGEMELDKFMQGGSLGRFTAPDITPEALASRGWTKEDLQQFFMTGLAPQGSAYSDMHPVIYLSSQHLTPKDNQAIATYLMGDNPPKTSPLQMGNGSAAGRQLYLESCSGCHSYDGSGKPNVAVAMKGNSTLRDKDSTNLINAILDGLPEQAFPNNQNMQSMPGFANKLDDKQIAELANFLRVQWGGQPADIKPEQIKALRNH</sequence>
<dbReference type="RefSeq" id="WP_008913086.1">
    <property type="nucleotide sequence ID" value="NZ_KB233224.1"/>
</dbReference>
<evidence type="ECO:0000256" key="3">
    <source>
        <dbReference type="ARBA" id="ARBA00022723"/>
    </source>
</evidence>
<keyword evidence="8" id="KW-0812">Transmembrane</keyword>
<feature type="binding site" description="axial binding residue" evidence="7">
    <location>
        <position position="58"/>
    </location>
    <ligand>
        <name>heme c</name>
        <dbReference type="ChEBI" id="CHEBI:61717"/>
        <label>1</label>
    </ligand>
    <ligandPart>
        <name>Fe</name>
        <dbReference type="ChEBI" id="CHEBI:18248"/>
    </ligandPart>
</feature>
<evidence type="ECO:0000256" key="4">
    <source>
        <dbReference type="ARBA" id="ARBA00022982"/>
    </source>
</evidence>
<dbReference type="GO" id="GO:0016614">
    <property type="term" value="F:oxidoreductase activity, acting on CH-OH group of donors"/>
    <property type="evidence" value="ECO:0007669"/>
    <property type="project" value="InterPro"/>
</dbReference>
<dbReference type="eggNOG" id="COG2010">
    <property type="taxonomic scope" value="Bacteria"/>
</dbReference>
<organism evidence="10 11">
    <name type="scientific">Providencia burhodogranariea DSM 19968</name>
    <dbReference type="NCBI Taxonomy" id="1141662"/>
    <lineage>
        <taxon>Bacteria</taxon>
        <taxon>Pseudomonadati</taxon>
        <taxon>Pseudomonadota</taxon>
        <taxon>Gammaproteobacteria</taxon>
        <taxon>Enterobacterales</taxon>
        <taxon>Morganellaceae</taxon>
        <taxon>Providencia</taxon>
    </lineage>
</organism>
<feature type="domain" description="Cytochrome c" evidence="9">
    <location>
        <begin position="304"/>
        <end position="394"/>
    </location>
</feature>
<dbReference type="STRING" id="1141662.OOA_15512"/>
<feature type="binding site" description="axial binding residue" evidence="7">
    <location>
        <position position="205"/>
    </location>
    <ligand>
        <name>heme c</name>
        <dbReference type="ChEBI" id="CHEBI:61717"/>
        <label>2</label>
    </ligand>
    <ligandPart>
        <name>Fe</name>
        <dbReference type="ChEBI" id="CHEBI:18248"/>
    </ligandPart>
</feature>
<dbReference type="InterPro" id="IPR008168">
    <property type="entry name" value="Cyt_C_IC"/>
</dbReference>
<feature type="binding site" description="covalent" evidence="6">
    <location>
        <position position="54"/>
    </location>
    <ligand>
        <name>heme c</name>
        <dbReference type="ChEBI" id="CHEBI:61717"/>
        <label>1</label>
    </ligand>
</feature>
<evidence type="ECO:0000256" key="7">
    <source>
        <dbReference type="PIRSR" id="PIRSR000018-51"/>
    </source>
</evidence>
<name>K8W5Z9_9GAMM</name>
<feature type="binding site" description="covalent" evidence="6">
    <location>
        <position position="201"/>
    </location>
    <ligand>
        <name>heme c</name>
        <dbReference type="ChEBI" id="CHEBI:61717"/>
        <label>2</label>
    </ligand>
</feature>
<evidence type="ECO:0000259" key="9">
    <source>
        <dbReference type="PROSITE" id="PS51007"/>
    </source>
</evidence>
<comment type="cofactor">
    <cofactor evidence="6">
        <name>heme c</name>
        <dbReference type="ChEBI" id="CHEBI:61717"/>
    </cofactor>
    <text evidence="6">Binds 3 heme c groups covalently per subunit.</text>
</comment>
<keyword evidence="5 7" id="KW-0408">Iron</keyword>
<reference evidence="10 11" key="1">
    <citation type="journal article" date="2012" name="BMC Genomics">
        <title>Comparative genomics of bacteria in the genus Providencia isolated from wild Drosophila melanogaster.</title>
        <authorList>
            <person name="Galac M.R."/>
            <person name="Lazzaro B.P."/>
        </authorList>
    </citation>
    <scope>NUCLEOTIDE SEQUENCE [LARGE SCALE GENOMIC DNA]</scope>
    <source>
        <strain evidence="10 11">DSM 19968</strain>
    </source>
</reference>
<dbReference type="GO" id="GO:0016020">
    <property type="term" value="C:membrane"/>
    <property type="evidence" value="ECO:0007669"/>
    <property type="project" value="InterPro"/>
</dbReference>
<feature type="binding site" description="covalent" evidence="6">
    <location>
        <position position="320"/>
    </location>
    <ligand>
        <name>heme c</name>
        <dbReference type="ChEBI" id="CHEBI:61717"/>
        <label>3</label>
    </ligand>
</feature>
<dbReference type="PRINTS" id="PR00605">
    <property type="entry name" value="CYTCHROMECIC"/>
</dbReference>
<evidence type="ECO:0000256" key="1">
    <source>
        <dbReference type="ARBA" id="ARBA00022448"/>
    </source>
</evidence>
<comment type="caution">
    <text evidence="10">The sequence shown here is derived from an EMBL/GenBank/DDBJ whole genome shotgun (WGS) entry which is preliminary data.</text>
</comment>
<evidence type="ECO:0000256" key="5">
    <source>
        <dbReference type="ARBA" id="ARBA00023004"/>
    </source>
</evidence>
<dbReference type="AlphaFoldDB" id="K8W5Z9"/>
<evidence type="ECO:0000256" key="6">
    <source>
        <dbReference type="PIRSR" id="PIRSR000018-50"/>
    </source>
</evidence>
<keyword evidence="8" id="KW-1133">Transmembrane helix</keyword>
<keyword evidence="1" id="KW-0813">Transport</keyword>
<dbReference type="PANTHER" id="PTHR35008:SF4">
    <property type="entry name" value="BLL4482 PROTEIN"/>
    <property type="match status" value="1"/>
</dbReference>
<keyword evidence="4" id="KW-0249">Electron transport</keyword>
<protein>
    <submittedName>
        <fullName evidence="10">Gluconate 2-dehydrogenase</fullName>
    </submittedName>
</protein>
<dbReference type="SUPFAM" id="SSF46626">
    <property type="entry name" value="Cytochrome c"/>
    <property type="match status" value="3"/>
</dbReference>
<dbReference type="PIRSF" id="PIRSF000018">
    <property type="entry name" value="Mb_ADH_cyt_c"/>
    <property type="match status" value="1"/>
</dbReference>
<dbReference type="Proteomes" id="UP000009336">
    <property type="component" value="Unassembled WGS sequence"/>
</dbReference>
<feature type="domain" description="Cytochrome c" evidence="9">
    <location>
        <begin position="40"/>
        <end position="143"/>
    </location>
</feature>
<evidence type="ECO:0000313" key="10">
    <source>
        <dbReference type="EMBL" id="EKT56033.1"/>
    </source>
</evidence>
<dbReference type="InterPro" id="IPR036909">
    <property type="entry name" value="Cyt_c-like_dom_sf"/>
</dbReference>
<dbReference type="Pfam" id="PF00034">
    <property type="entry name" value="Cytochrom_C"/>
    <property type="match status" value="2"/>
</dbReference>
<dbReference type="InterPro" id="IPR051459">
    <property type="entry name" value="Cytochrome_c-type_DH"/>
</dbReference>
<dbReference type="PANTHER" id="PTHR35008">
    <property type="entry name" value="BLL4482 PROTEIN-RELATED"/>
    <property type="match status" value="1"/>
</dbReference>
<keyword evidence="2 6" id="KW-0349">Heme</keyword>
<feature type="binding site" description="covalent" evidence="6">
    <location>
        <position position="57"/>
    </location>
    <ligand>
        <name>heme c</name>
        <dbReference type="ChEBI" id="CHEBI:61717"/>
        <label>1</label>
    </ligand>
</feature>
<dbReference type="InterPro" id="IPR009056">
    <property type="entry name" value="Cyt_c-like_dom"/>
</dbReference>
<dbReference type="GO" id="GO:0020037">
    <property type="term" value="F:heme binding"/>
    <property type="evidence" value="ECO:0007669"/>
    <property type="project" value="InterPro"/>
</dbReference>
<accession>K8W5Z9</accession>
<dbReference type="OrthoDB" id="9811281at2"/>
<gene>
    <name evidence="10" type="ORF">OOA_15512</name>
</gene>
<dbReference type="InterPro" id="IPR014353">
    <property type="entry name" value="Membr-bd_ADH_cyt_c"/>
</dbReference>
<dbReference type="PATRIC" id="fig|1141662.3.peg.3144"/>
<evidence type="ECO:0000313" key="11">
    <source>
        <dbReference type="Proteomes" id="UP000009336"/>
    </source>
</evidence>
<dbReference type="Gene3D" id="1.10.760.10">
    <property type="entry name" value="Cytochrome c-like domain"/>
    <property type="match status" value="3"/>
</dbReference>
<dbReference type="PROSITE" id="PS51007">
    <property type="entry name" value="CYTC"/>
    <property type="match status" value="3"/>
</dbReference>
<evidence type="ECO:0000256" key="8">
    <source>
        <dbReference type="SAM" id="Phobius"/>
    </source>
</evidence>
<feature type="binding site" description="axial binding residue" evidence="7">
    <location>
        <position position="321"/>
    </location>
    <ligand>
        <name>heme c</name>
        <dbReference type="ChEBI" id="CHEBI:61717"/>
        <label>3</label>
    </ligand>
    <ligandPart>
        <name>Fe</name>
        <dbReference type="ChEBI" id="CHEBI:18248"/>
    </ligandPart>
</feature>
<feature type="domain" description="Cytochrome c" evidence="9">
    <location>
        <begin position="186"/>
        <end position="293"/>
    </location>
</feature>
<feature type="binding site" description="covalent" evidence="6">
    <location>
        <position position="317"/>
    </location>
    <ligand>
        <name>heme c</name>
        <dbReference type="ChEBI" id="CHEBI:61717"/>
        <label>3</label>
    </ligand>
</feature>
<feature type="transmembrane region" description="Helical" evidence="8">
    <location>
        <begin position="5"/>
        <end position="23"/>
    </location>
</feature>
<proteinExistence type="predicted"/>
<dbReference type="EMBL" id="AKKL01000045">
    <property type="protein sequence ID" value="EKT56033.1"/>
    <property type="molecule type" value="Genomic_DNA"/>
</dbReference>
<dbReference type="HOGENOM" id="CLU_028594_0_1_6"/>
<keyword evidence="8" id="KW-0472">Membrane</keyword>
<dbReference type="GO" id="GO:0009055">
    <property type="term" value="F:electron transfer activity"/>
    <property type="evidence" value="ECO:0007669"/>
    <property type="project" value="InterPro"/>
</dbReference>
<keyword evidence="11" id="KW-1185">Reference proteome</keyword>
<keyword evidence="3 7" id="KW-0479">Metal-binding</keyword>
<dbReference type="GO" id="GO:0005506">
    <property type="term" value="F:iron ion binding"/>
    <property type="evidence" value="ECO:0007669"/>
    <property type="project" value="InterPro"/>
</dbReference>
<feature type="binding site" description="covalent" evidence="6">
    <location>
        <position position="204"/>
    </location>
    <ligand>
        <name>heme c</name>
        <dbReference type="ChEBI" id="CHEBI:61717"/>
        <label>2</label>
    </ligand>
</feature>
<evidence type="ECO:0000256" key="2">
    <source>
        <dbReference type="ARBA" id="ARBA00022617"/>
    </source>
</evidence>